<dbReference type="AlphaFoldDB" id="A0A9Q1IRT2"/>
<reference evidence="2" key="1">
    <citation type="journal article" date="2023" name="Science">
        <title>Genome structures resolve the early diversification of teleost fishes.</title>
        <authorList>
            <person name="Parey E."/>
            <person name="Louis A."/>
            <person name="Montfort J."/>
            <person name="Bouchez O."/>
            <person name="Roques C."/>
            <person name="Iampietro C."/>
            <person name="Lluch J."/>
            <person name="Castinel A."/>
            <person name="Donnadieu C."/>
            <person name="Desvignes T."/>
            <person name="Floi Bucao C."/>
            <person name="Jouanno E."/>
            <person name="Wen M."/>
            <person name="Mejri S."/>
            <person name="Dirks R."/>
            <person name="Jansen H."/>
            <person name="Henkel C."/>
            <person name="Chen W.J."/>
            <person name="Zahm M."/>
            <person name="Cabau C."/>
            <person name="Klopp C."/>
            <person name="Thompson A.W."/>
            <person name="Robinson-Rechavi M."/>
            <person name="Braasch I."/>
            <person name="Lecointre G."/>
            <person name="Bobe J."/>
            <person name="Postlethwait J.H."/>
            <person name="Berthelot C."/>
            <person name="Roest Crollius H."/>
            <person name="Guiguen Y."/>
        </authorList>
    </citation>
    <scope>NUCLEOTIDE SEQUENCE</scope>
    <source>
        <strain evidence="2">WJC10195</strain>
    </source>
</reference>
<proteinExistence type="predicted"/>
<keyword evidence="1" id="KW-1133">Transmembrane helix</keyword>
<evidence type="ECO:0000313" key="3">
    <source>
        <dbReference type="Proteomes" id="UP001152622"/>
    </source>
</evidence>
<gene>
    <name evidence="2" type="ORF">SKAU_G00249970</name>
</gene>
<accession>A0A9Q1IRT2</accession>
<keyword evidence="1" id="KW-0812">Transmembrane</keyword>
<dbReference type="EMBL" id="JAINUF010000009">
    <property type="protein sequence ID" value="KAJ8349867.1"/>
    <property type="molecule type" value="Genomic_DNA"/>
</dbReference>
<evidence type="ECO:0000256" key="1">
    <source>
        <dbReference type="SAM" id="Phobius"/>
    </source>
</evidence>
<sequence length="114" mass="13258">MDSQSMRRTHLHSWRWKMRTLLMYFNNRLAAPPKGGHLSVQTVQTSYLENVSSAILFYFSSKCFNFFWVCFLCFVTPPSSLSTHQGGMGFVLNVYVREDRILDGVSDLLFSEQF</sequence>
<name>A0A9Q1IRT2_SYNKA</name>
<dbReference type="OrthoDB" id="10477827at2759"/>
<feature type="transmembrane region" description="Helical" evidence="1">
    <location>
        <begin position="54"/>
        <end position="75"/>
    </location>
</feature>
<keyword evidence="3" id="KW-1185">Reference proteome</keyword>
<organism evidence="2 3">
    <name type="scientific">Synaphobranchus kaupii</name>
    <name type="common">Kaup's arrowtooth eel</name>
    <dbReference type="NCBI Taxonomy" id="118154"/>
    <lineage>
        <taxon>Eukaryota</taxon>
        <taxon>Metazoa</taxon>
        <taxon>Chordata</taxon>
        <taxon>Craniata</taxon>
        <taxon>Vertebrata</taxon>
        <taxon>Euteleostomi</taxon>
        <taxon>Actinopterygii</taxon>
        <taxon>Neopterygii</taxon>
        <taxon>Teleostei</taxon>
        <taxon>Anguilliformes</taxon>
        <taxon>Synaphobranchidae</taxon>
        <taxon>Synaphobranchus</taxon>
    </lineage>
</organism>
<protein>
    <submittedName>
        <fullName evidence="2">Uncharacterized protein</fullName>
    </submittedName>
</protein>
<keyword evidence="1" id="KW-0472">Membrane</keyword>
<dbReference type="Proteomes" id="UP001152622">
    <property type="component" value="Chromosome 9"/>
</dbReference>
<comment type="caution">
    <text evidence="2">The sequence shown here is derived from an EMBL/GenBank/DDBJ whole genome shotgun (WGS) entry which is preliminary data.</text>
</comment>
<evidence type="ECO:0000313" key="2">
    <source>
        <dbReference type="EMBL" id="KAJ8349867.1"/>
    </source>
</evidence>